<protein>
    <recommendedName>
        <fullName evidence="3">Retrovirus-related Pol polyprotein from transposon TNT 1-94</fullName>
    </recommendedName>
</protein>
<reference evidence="1" key="1">
    <citation type="submission" date="2022-12" db="EMBL/GenBank/DDBJ databases">
        <title>Draft genome assemblies for two species of Escallonia (Escalloniales).</title>
        <authorList>
            <person name="Chanderbali A."/>
            <person name="Dervinis C."/>
            <person name="Anghel I."/>
            <person name="Soltis D."/>
            <person name="Soltis P."/>
            <person name="Zapata F."/>
        </authorList>
    </citation>
    <scope>NUCLEOTIDE SEQUENCE</scope>
    <source>
        <strain evidence="1">UCBG64.0493</strain>
        <tissue evidence="1">Leaf</tissue>
    </source>
</reference>
<accession>A0AA88VTR1</accession>
<evidence type="ECO:0000313" key="2">
    <source>
        <dbReference type="Proteomes" id="UP001188597"/>
    </source>
</evidence>
<evidence type="ECO:0008006" key="3">
    <source>
        <dbReference type="Google" id="ProtNLM"/>
    </source>
</evidence>
<keyword evidence="2" id="KW-1185">Reference proteome</keyword>
<name>A0AA88VTR1_9ASTE</name>
<dbReference type="EMBL" id="JAVXUP010001270">
    <property type="protein sequence ID" value="KAK3013758.1"/>
    <property type="molecule type" value="Genomic_DNA"/>
</dbReference>
<organism evidence="1 2">
    <name type="scientific">Escallonia herrerae</name>
    <dbReference type="NCBI Taxonomy" id="1293975"/>
    <lineage>
        <taxon>Eukaryota</taxon>
        <taxon>Viridiplantae</taxon>
        <taxon>Streptophyta</taxon>
        <taxon>Embryophyta</taxon>
        <taxon>Tracheophyta</taxon>
        <taxon>Spermatophyta</taxon>
        <taxon>Magnoliopsida</taxon>
        <taxon>eudicotyledons</taxon>
        <taxon>Gunneridae</taxon>
        <taxon>Pentapetalae</taxon>
        <taxon>asterids</taxon>
        <taxon>campanulids</taxon>
        <taxon>Escalloniales</taxon>
        <taxon>Escalloniaceae</taxon>
        <taxon>Escallonia</taxon>
    </lineage>
</organism>
<dbReference type="PANTHER" id="PTHR11439:SF467">
    <property type="entry name" value="INTEGRASE CATALYTIC DOMAIN-CONTAINING PROTEIN"/>
    <property type="match status" value="1"/>
</dbReference>
<evidence type="ECO:0000313" key="1">
    <source>
        <dbReference type="EMBL" id="KAK3013758.1"/>
    </source>
</evidence>
<dbReference type="InterPro" id="IPR036397">
    <property type="entry name" value="RNaseH_sf"/>
</dbReference>
<dbReference type="PANTHER" id="PTHR11439">
    <property type="entry name" value="GAG-POL-RELATED RETROTRANSPOSON"/>
    <property type="match status" value="1"/>
</dbReference>
<dbReference type="Gene3D" id="3.30.420.10">
    <property type="entry name" value="Ribonuclease H-like superfamily/Ribonuclease H"/>
    <property type="match status" value="1"/>
</dbReference>
<sequence>MADEGKGKIEKFNGMKFQWLKMQFEDYLYQNNLYLKLVEEKSESMNANKWTVTERLSLTPQVAFNISKEKTSDVVMQALEKLYEKSSSSNKVFLMKRLFNMRMSENGYVVDHINDFNDVTNQLESVSINFDDKIRALLFMCSLPDSSNNLVTTMSNPNISETLTLNDVVSSVMNDEMQRKMIGDGISSSTALSVKSRGEYHDGGFQEYYSNNGVRLIRTVKRTPQENGLAERMNRTIMERARNTGIHGTLELDEPEDGQVPKIENPEVLDETTDTEVRVGDLQQEDYIKNVLRRFNLHTSKPMTTPLAAHFKLSKELSPKTWEDEEYIAQVPYSSTVGSLMYAMVSTRLDIAHAVGLVSKFMTNSGKEHWQAVKWILIYLIGTSNFCLCFEGDNIDMQGHVNSDHAGD</sequence>
<comment type="caution">
    <text evidence="1">The sequence shown here is derived from an EMBL/GenBank/DDBJ whole genome shotgun (WGS) entry which is preliminary data.</text>
</comment>
<gene>
    <name evidence="1" type="ORF">RJ639_008784</name>
</gene>
<dbReference type="Pfam" id="PF14223">
    <property type="entry name" value="Retrotran_gag_2"/>
    <property type="match status" value="1"/>
</dbReference>
<proteinExistence type="predicted"/>
<dbReference type="SUPFAM" id="SSF53098">
    <property type="entry name" value="Ribonuclease H-like"/>
    <property type="match status" value="1"/>
</dbReference>
<dbReference type="InterPro" id="IPR012337">
    <property type="entry name" value="RNaseH-like_sf"/>
</dbReference>
<dbReference type="AlphaFoldDB" id="A0AA88VTR1"/>
<dbReference type="GO" id="GO:0003676">
    <property type="term" value="F:nucleic acid binding"/>
    <property type="evidence" value="ECO:0007669"/>
    <property type="project" value="InterPro"/>
</dbReference>
<dbReference type="Proteomes" id="UP001188597">
    <property type="component" value="Unassembled WGS sequence"/>
</dbReference>